<evidence type="ECO:0000313" key="1">
    <source>
        <dbReference type="EMBL" id="TDO33225.1"/>
    </source>
</evidence>
<evidence type="ECO:0000313" key="2">
    <source>
        <dbReference type="Proteomes" id="UP000295388"/>
    </source>
</evidence>
<reference evidence="1 2" key="1">
    <citation type="submission" date="2019-03" db="EMBL/GenBank/DDBJ databases">
        <title>Genomic Encyclopedia of Type Strains, Phase III (KMG-III): the genomes of soil and plant-associated and newly described type strains.</title>
        <authorList>
            <person name="Whitman W."/>
        </authorList>
    </citation>
    <scope>NUCLEOTIDE SEQUENCE [LARGE SCALE GENOMIC DNA]</scope>
    <source>
        <strain evidence="1 2">VKM Ac-2527</strain>
    </source>
</reference>
<sequence>MTKWRSLRDAYGTAGPVEALLERGDTEDRAVWDELWSRLCHQGTVYSASYSALPRLAELAARQDPSGFVEPLFLAACIVASTDGPEESVAVRARYAETIRALHEVAEGLVPFAVDDTDFIYRAQAVLATESDSMWATRLEALANQELGFACPGCDEQLVMGLETSPALVKHFDDASVGVTTVAPSDPGRLTGSEARAYELTTTHRRPQVAKQLLALFGIFECPACHFTGRTSAALS</sequence>
<proteinExistence type="predicted"/>
<dbReference type="Proteomes" id="UP000295388">
    <property type="component" value="Unassembled WGS sequence"/>
</dbReference>
<dbReference type="AlphaFoldDB" id="A0A4R6JF83"/>
<accession>A0A4R6JF83</accession>
<organism evidence="1 2">
    <name type="scientific">Kribbella caucasensis</name>
    <dbReference type="NCBI Taxonomy" id="2512215"/>
    <lineage>
        <taxon>Bacteria</taxon>
        <taxon>Bacillati</taxon>
        <taxon>Actinomycetota</taxon>
        <taxon>Actinomycetes</taxon>
        <taxon>Propionibacteriales</taxon>
        <taxon>Kribbellaceae</taxon>
        <taxon>Kribbella</taxon>
    </lineage>
</organism>
<gene>
    <name evidence="1" type="ORF">EV643_13323</name>
</gene>
<keyword evidence="2" id="KW-1185">Reference proteome</keyword>
<comment type="caution">
    <text evidence="1">The sequence shown here is derived from an EMBL/GenBank/DDBJ whole genome shotgun (WGS) entry which is preliminary data.</text>
</comment>
<dbReference type="EMBL" id="SNWQ01000033">
    <property type="protein sequence ID" value="TDO33225.1"/>
    <property type="molecule type" value="Genomic_DNA"/>
</dbReference>
<name>A0A4R6JF83_9ACTN</name>
<protein>
    <submittedName>
        <fullName evidence="1">Uncharacterized protein</fullName>
    </submittedName>
</protein>